<gene>
    <name evidence="5" type="ORF">ACFFGH_22595</name>
</gene>
<dbReference type="Proteomes" id="UP001589896">
    <property type="component" value="Unassembled WGS sequence"/>
</dbReference>
<accession>A0ABV6RUH7</accession>
<protein>
    <submittedName>
        <fullName evidence="5">AraC family transcriptional regulator</fullName>
    </submittedName>
</protein>
<dbReference type="PROSITE" id="PS01124">
    <property type="entry name" value="HTH_ARAC_FAMILY_2"/>
    <property type="match status" value="1"/>
</dbReference>
<evidence type="ECO:0000256" key="3">
    <source>
        <dbReference type="ARBA" id="ARBA00023163"/>
    </source>
</evidence>
<proteinExistence type="predicted"/>
<evidence type="ECO:0000313" key="5">
    <source>
        <dbReference type="EMBL" id="MFC0680629.1"/>
    </source>
</evidence>
<evidence type="ECO:0000313" key="6">
    <source>
        <dbReference type="Proteomes" id="UP001589896"/>
    </source>
</evidence>
<keyword evidence="2" id="KW-0238">DNA-binding</keyword>
<dbReference type="SMART" id="SM00342">
    <property type="entry name" value="HTH_ARAC"/>
    <property type="match status" value="1"/>
</dbReference>
<reference evidence="5 6" key="1">
    <citation type="submission" date="2024-09" db="EMBL/GenBank/DDBJ databases">
        <authorList>
            <person name="Sun Q."/>
            <person name="Mori K."/>
        </authorList>
    </citation>
    <scope>NUCLEOTIDE SEQUENCE [LARGE SCALE GENOMIC DNA]</scope>
    <source>
        <strain evidence="5 6">KCTC 23076</strain>
    </source>
</reference>
<keyword evidence="6" id="KW-1185">Reference proteome</keyword>
<name>A0ABV6RUH7_9GAMM</name>
<dbReference type="SUPFAM" id="SSF46689">
    <property type="entry name" value="Homeodomain-like"/>
    <property type="match status" value="1"/>
</dbReference>
<keyword evidence="1" id="KW-0805">Transcription regulation</keyword>
<comment type="caution">
    <text evidence="5">The sequence shown here is derived from an EMBL/GenBank/DDBJ whole genome shotgun (WGS) entry which is preliminary data.</text>
</comment>
<evidence type="ECO:0000259" key="4">
    <source>
        <dbReference type="PROSITE" id="PS01124"/>
    </source>
</evidence>
<dbReference type="PANTHER" id="PTHR47894:SF1">
    <property type="entry name" value="HTH-TYPE TRANSCRIPTIONAL REGULATOR VQSM"/>
    <property type="match status" value="1"/>
</dbReference>
<dbReference type="Pfam" id="PF12625">
    <property type="entry name" value="Arabinose_bd"/>
    <property type="match status" value="1"/>
</dbReference>
<dbReference type="InterPro" id="IPR018060">
    <property type="entry name" value="HTH_AraC"/>
</dbReference>
<keyword evidence="3" id="KW-0804">Transcription</keyword>
<dbReference type="EMBL" id="JBHLTG010000006">
    <property type="protein sequence ID" value="MFC0680629.1"/>
    <property type="molecule type" value="Genomic_DNA"/>
</dbReference>
<feature type="domain" description="HTH araC/xylS-type" evidence="4">
    <location>
        <begin position="237"/>
        <end position="335"/>
    </location>
</feature>
<dbReference type="RefSeq" id="WP_386672546.1">
    <property type="nucleotide sequence ID" value="NZ_JBHLTG010000006.1"/>
</dbReference>
<dbReference type="Pfam" id="PF12833">
    <property type="entry name" value="HTH_18"/>
    <property type="match status" value="1"/>
</dbReference>
<sequence length="353" mass="39355">MADPTVSAGNAASLIELAVSEGASRAALHRRSGIDPERLRDQDNRVTMSEYHRLMLASKELTGDPAFGLRFGKSVHMQEFSILGLIFHACETVRDAIVQANRYGQLVIDVDVGTADRFQWQRRNGQLWLVDTRPDPNDFPELTEVTFGRFMRLTRPFWDTPLVREVNVTHPAPGYQAEYDRYFESPTTFSSGWNAMRVEEARLTQQIAVQPRYAFGILSEHADHLLQSLEGSKSTRGRVESLLMPILHTGTASMELIADKLAVSRQTLYRQLKAEGVTFETVLDELRHKLALHYLGGQKTSVNETAYLVGFSEPAAFSRAFKRWTGNSPRAAYRLQAAAPSPGSATPAGSRSA</sequence>
<evidence type="ECO:0000256" key="1">
    <source>
        <dbReference type="ARBA" id="ARBA00023015"/>
    </source>
</evidence>
<dbReference type="InterPro" id="IPR032687">
    <property type="entry name" value="AraC-type_N"/>
</dbReference>
<evidence type="ECO:0000256" key="2">
    <source>
        <dbReference type="ARBA" id="ARBA00023125"/>
    </source>
</evidence>
<dbReference type="PANTHER" id="PTHR47894">
    <property type="entry name" value="HTH-TYPE TRANSCRIPTIONAL REGULATOR GADX"/>
    <property type="match status" value="1"/>
</dbReference>
<dbReference type="InterPro" id="IPR009057">
    <property type="entry name" value="Homeodomain-like_sf"/>
</dbReference>
<dbReference type="Gene3D" id="1.10.10.60">
    <property type="entry name" value="Homeodomain-like"/>
    <property type="match status" value="1"/>
</dbReference>
<organism evidence="5 6">
    <name type="scientific">Lysobacter korlensis</name>
    <dbReference type="NCBI Taxonomy" id="553636"/>
    <lineage>
        <taxon>Bacteria</taxon>
        <taxon>Pseudomonadati</taxon>
        <taxon>Pseudomonadota</taxon>
        <taxon>Gammaproteobacteria</taxon>
        <taxon>Lysobacterales</taxon>
        <taxon>Lysobacteraceae</taxon>
        <taxon>Lysobacter</taxon>
    </lineage>
</organism>